<evidence type="ECO:0000313" key="2">
    <source>
        <dbReference type="EMBL" id="MBB6053549.1"/>
    </source>
</evidence>
<gene>
    <name evidence="2" type="ORF">HNQ39_005384</name>
</gene>
<dbReference type="RefSeq" id="WP_184203639.1">
    <property type="nucleotide sequence ID" value="NZ_JACHGW010000007.1"/>
</dbReference>
<dbReference type="EMBL" id="JACHGW010000007">
    <property type="protein sequence ID" value="MBB6053549.1"/>
    <property type="molecule type" value="Genomic_DNA"/>
</dbReference>
<evidence type="ECO:0008006" key="4">
    <source>
        <dbReference type="Google" id="ProtNLM"/>
    </source>
</evidence>
<evidence type="ECO:0000256" key="1">
    <source>
        <dbReference type="SAM" id="MobiDB-lite"/>
    </source>
</evidence>
<organism evidence="2 3">
    <name type="scientific">Armatimonas rosea</name>
    <dbReference type="NCBI Taxonomy" id="685828"/>
    <lineage>
        <taxon>Bacteria</taxon>
        <taxon>Bacillati</taxon>
        <taxon>Armatimonadota</taxon>
        <taxon>Armatimonadia</taxon>
        <taxon>Armatimonadales</taxon>
        <taxon>Armatimonadaceae</taxon>
        <taxon>Armatimonas</taxon>
    </lineage>
</organism>
<proteinExistence type="predicted"/>
<accession>A0A7W9SX87</accession>
<feature type="region of interest" description="Disordered" evidence="1">
    <location>
        <begin position="265"/>
        <end position="285"/>
    </location>
</feature>
<evidence type="ECO:0000313" key="3">
    <source>
        <dbReference type="Proteomes" id="UP000520814"/>
    </source>
</evidence>
<dbReference type="AlphaFoldDB" id="A0A7W9SX87"/>
<name>A0A7W9SX87_ARMRO</name>
<protein>
    <recommendedName>
        <fullName evidence="4">WD40 repeat protein</fullName>
    </recommendedName>
</protein>
<dbReference type="Proteomes" id="UP000520814">
    <property type="component" value="Unassembled WGS sequence"/>
</dbReference>
<keyword evidence="3" id="KW-1185">Reference proteome</keyword>
<sequence length="285" mass="31797">MPTIHSGPVCRLFVLLARDAPLGVVFRQGPRQLTQLFLWHTNTDTFEPGDRFVGNLSPERGDLSPDGKLLIYVAANYTMGHHNKGLPPRWTALSKPPYLTPLALWPNDEPYYLGGLFAARGSIEINLAPYALEDWREHKPSFPAGAPPEGLVFEYENLPWTPSNQLFTRLMRSGWSQVPTRQQSETVDIAFVKAHPTKPLSLVLGMGSGNSHTYTVHHEAGNAKTKLVGAVWADWDQRGRLVYSLDGKLFTAELDFPGKLQPSEIADFTTTARRRPPTPESASQW</sequence>
<comment type="caution">
    <text evidence="2">The sequence shown here is derived from an EMBL/GenBank/DDBJ whole genome shotgun (WGS) entry which is preliminary data.</text>
</comment>
<reference evidence="2 3" key="1">
    <citation type="submission" date="2020-08" db="EMBL/GenBank/DDBJ databases">
        <title>Genomic Encyclopedia of Type Strains, Phase IV (KMG-IV): sequencing the most valuable type-strain genomes for metagenomic binning, comparative biology and taxonomic classification.</title>
        <authorList>
            <person name="Goeker M."/>
        </authorList>
    </citation>
    <scope>NUCLEOTIDE SEQUENCE [LARGE SCALE GENOMIC DNA]</scope>
    <source>
        <strain evidence="2 3">DSM 23562</strain>
    </source>
</reference>